<dbReference type="Gene3D" id="3.30.300.30">
    <property type="match status" value="1"/>
</dbReference>
<dbReference type="RefSeq" id="WP_154120493.1">
    <property type="nucleotide sequence ID" value="NZ_WJXB01000007.1"/>
</dbReference>
<organism evidence="3 4">
    <name type="scientific">Paenibacillus monticola</name>
    <dbReference type="NCBI Taxonomy" id="2666075"/>
    <lineage>
        <taxon>Bacteria</taxon>
        <taxon>Bacillati</taxon>
        <taxon>Bacillota</taxon>
        <taxon>Bacilli</taxon>
        <taxon>Bacillales</taxon>
        <taxon>Paenibacillaceae</taxon>
        <taxon>Paenibacillus</taxon>
    </lineage>
</organism>
<proteinExistence type="inferred from homology"/>
<name>A0A7X2H7K4_9BACL</name>
<dbReference type="Pfam" id="PF00550">
    <property type="entry name" value="PP-binding"/>
    <property type="match status" value="1"/>
</dbReference>
<dbReference type="Proteomes" id="UP000463051">
    <property type="component" value="Unassembled WGS sequence"/>
</dbReference>
<dbReference type="PANTHER" id="PTHR22754">
    <property type="entry name" value="DISCO-INTERACTING PROTEIN 2 DIP2 -RELATED"/>
    <property type="match status" value="1"/>
</dbReference>
<comment type="similarity">
    <text evidence="1">Belongs to the ATP-dependent AMP-binding enzyme family.</text>
</comment>
<evidence type="ECO:0000256" key="1">
    <source>
        <dbReference type="ARBA" id="ARBA00006432"/>
    </source>
</evidence>
<dbReference type="Pfam" id="PF00501">
    <property type="entry name" value="AMP-binding"/>
    <property type="match status" value="1"/>
</dbReference>
<dbReference type="AlphaFoldDB" id="A0A7X2H7K4"/>
<dbReference type="PANTHER" id="PTHR22754:SF32">
    <property type="entry name" value="DISCO-INTERACTING PROTEIN 2"/>
    <property type="match status" value="1"/>
</dbReference>
<dbReference type="PROSITE" id="PS00455">
    <property type="entry name" value="AMP_BINDING"/>
    <property type="match status" value="1"/>
</dbReference>
<dbReference type="PROSITE" id="PS50075">
    <property type="entry name" value="CARRIER"/>
    <property type="match status" value="1"/>
</dbReference>
<gene>
    <name evidence="3" type="ORF">GJB61_18515</name>
</gene>
<dbReference type="SUPFAM" id="SSF56801">
    <property type="entry name" value="Acetyl-CoA synthetase-like"/>
    <property type="match status" value="1"/>
</dbReference>
<evidence type="ECO:0000313" key="3">
    <source>
        <dbReference type="EMBL" id="MRN54976.1"/>
    </source>
</evidence>
<dbReference type="InterPro" id="IPR000873">
    <property type="entry name" value="AMP-dep_synth/lig_dom"/>
</dbReference>
<dbReference type="InterPro" id="IPR009081">
    <property type="entry name" value="PP-bd_ACP"/>
</dbReference>
<keyword evidence="4" id="KW-1185">Reference proteome</keyword>
<evidence type="ECO:0000259" key="2">
    <source>
        <dbReference type="PROSITE" id="PS50075"/>
    </source>
</evidence>
<dbReference type="InterPro" id="IPR042099">
    <property type="entry name" value="ANL_N_sf"/>
</dbReference>
<dbReference type="InterPro" id="IPR036736">
    <property type="entry name" value="ACP-like_sf"/>
</dbReference>
<dbReference type="Gene3D" id="1.10.1200.10">
    <property type="entry name" value="ACP-like"/>
    <property type="match status" value="1"/>
</dbReference>
<dbReference type="Gene3D" id="3.40.50.12780">
    <property type="entry name" value="N-terminal domain of ligase-like"/>
    <property type="match status" value="1"/>
</dbReference>
<comment type="caution">
    <text evidence="3">The sequence shown here is derived from an EMBL/GenBank/DDBJ whole genome shotgun (WGS) entry which is preliminary data.</text>
</comment>
<accession>A0A7X2H7K4</accession>
<protein>
    <submittedName>
        <fullName evidence="3">AMP-binding protein</fullName>
    </submittedName>
</protein>
<sequence>MYNTLNETLRSEAASGQRGITFILGESESVFCSYSELYESALSTLHHLRMKGVGAGDEVILQLDNNREFLIVFWACLLGGIIPVPLSVGNNEEHLAKVVRIAAVLNNPFIVSDPQHFEKLGDWASRFENASDHQLSIADLMKQPEGKISGENGTVLPGDIAFIQFSSGTTGDPKGVVLTHSNLLANIRALKERIGAGAEDVFLSWMPLTHDLGMIMFHLLPLFCGTSQYLMPTWLFIRRPILWMQKADQFGATILASPNFGLKYFLTAYHKTASKRDYAWDLSSIHAIVNGAEPIDVGVCELFLEELNPYGLERKAMKMGYGMAEACVGVCIQEQDEAFRTYYVRRDFLLVGDSAVFLPEDSQGDTLALVGTGTPIQDCRVRICDDLDRQLPEGTIGHIQITGDNVTSGYYNNAEATEKLFTSDGWARTGDLGFLVEERLIVTGRTKDIIFINGSNYFPHDIERIAEEGADLKVKRMVACGIYNERTGTEEAALFILYRDKPEEFLSVSEQIRRHLNRVLGLQISVILPVHKIYQTTSGKLQRYKYAAKYKVGSYREIEAELTRLQRDREAAAHLTGRKPDGEIEETLFRLWSDLLRRERFDLEDSFFELGGTSMLVVQLFEQIEELYPGVIRLTDIYGSPSVARLSRLISGSCEPKQIRFHMETVHLSPPYFEAAENGAENHYRMILSGTKRNRLRSFCLNRHVAEEAVYLALLANMLYEISTESKVSVHTMIDGPGWIIPFCVDFATIDTIDELLNLANAKKKPGEALLYHIDDIGTEVARPKKGQALCYLGRKEWKPQRGGLPDHFDMMLEWEEAPGAAVFNFGYNAARMNGTRMRELFLSYADALESLLSLEAIAAETAQQ</sequence>
<feature type="domain" description="Carrier" evidence="2">
    <location>
        <begin position="579"/>
        <end position="654"/>
    </location>
</feature>
<dbReference type="InterPro" id="IPR020845">
    <property type="entry name" value="AMP-binding_CS"/>
</dbReference>
<dbReference type="SUPFAM" id="SSF47336">
    <property type="entry name" value="ACP-like"/>
    <property type="match status" value="1"/>
</dbReference>
<dbReference type="EMBL" id="WJXB01000007">
    <property type="protein sequence ID" value="MRN54976.1"/>
    <property type="molecule type" value="Genomic_DNA"/>
</dbReference>
<reference evidence="3 4" key="1">
    <citation type="submission" date="2019-11" db="EMBL/GenBank/DDBJ databases">
        <title>Paenibacillus monticola sp. nov., a novel PGPR strain isolated from mountain sample in China.</title>
        <authorList>
            <person name="Zhao Q."/>
            <person name="Li H.-P."/>
            <person name="Zhang J.-L."/>
        </authorList>
    </citation>
    <scope>NUCLEOTIDE SEQUENCE [LARGE SCALE GENOMIC DNA]</scope>
    <source>
        <strain evidence="3 4">LC-T2</strain>
    </source>
</reference>
<dbReference type="InterPro" id="IPR045851">
    <property type="entry name" value="AMP-bd_C_sf"/>
</dbReference>
<evidence type="ECO:0000313" key="4">
    <source>
        <dbReference type="Proteomes" id="UP000463051"/>
    </source>
</evidence>